<protein>
    <recommendedName>
        <fullName evidence="1">AB hydrolase-1 domain-containing protein</fullName>
    </recommendedName>
</protein>
<keyword evidence="3" id="KW-1185">Reference proteome</keyword>
<dbReference type="InterPro" id="IPR000073">
    <property type="entry name" value="AB_hydrolase_1"/>
</dbReference>
<accession>A0A1V8TFP6</accession>
<dbReference type="InParanoid" id="A0A1V8TFP6"/>
<dbReference type="Proteomes" id="UP000192596">
    <property type="component" value="Unassembled WGS sequence"/>
</dbReference>
<sequence>MFDSTVSALHQAGYRTLVFDHIGHNLTPPPSDSTRSYGTENIVQHMHALVLEATGSSSLKAVIGCSIGGVLALRYGMLYSTEVECIISLCAPGITSPEATKPLWSQRIELFQRDREQLCQETVARWLPGERPHDEALKEVRCLVLAGGRDGAVTVEVLRELAGAIEREEGDAEFVVMADAGHLPPMHRAEEFERIALRFLDDRRAEV</sequence>
<gene>
    <name evidence="2" type="ORF">B0A48_04461</name>
</gene>
<dbReference type="PANTHER" id="PTHR43798">
    <property type="entry name" value="MONOACYLGLYCEROL LIPASE"/>
    <property type="match status" value="1"/>
</dbReference>
<evidence type="ECO:0000259" key="1">
    <source>
        <dbReference type="Pfam" id="PF00561"/>
    </source>
</evidence>
<dbReference type="OrthoDB" id="190201at2759"/>
<comment type="caution">
    <text evidence="2">The sequence shown here is derived from an EMBL/GenBank/DDBJ whole genome shotgun (WGS) entry which is preliminary data.</text>
</comment>
<dbReference type="EMBL" id="NAJO01000009">
    <property type="protein sequence ID" value="OQO10104.1"/>
    <property type="molecule type" value="Genomic_DNA"/>
</dbReference>
<organism evidence="2 3">
    <name type="scientific">Cryoendolithus antarcticus</name>
    <dbReference type="NCBI Taxonomy" id="1507870"/>
    <lineage>
        <taxon>Eukaryota</taxon>
        <taxon>Fungi</taxon>
        <taxon>Dikarya</taxon>
        <taxon>Ascomycota</taxon>
        <taxon>Pezizomycotina</taxon>
        <taxon>Dothideomycetes</taxon>
        <taxon>Dothideomycetidae</taxon>
        <taxon>Cladosporiales</taxon>
        <taxon>Cladosporiaceae</taxon>
        <taxon>Cryoendolithus</taxon>
    </lineage>
</organism>
<proteinExistence type="predicted"/>
<dbReference type="PANTHER" id="PTHR43798:SF33">
    <property type="entry name" value="HYDROLASE, PUTATIVE (AFU_ORTHOLOGUE AFUA_2G14860)-RELATED"/>
    <property type="match status" value="1"/>
</dbReference>
<dbReference type="Gene3D" id="3.40.50.1820">
    <property type="entry name" value="alpha/beta hydrolase"/>
    <property type="match status" value="1"/>
</dbReference>
<dbReference type="AlphaFoldDB" id="A0A1V8TFP6"/>
<dbReference type="GO" id="GO:0016020">
    <property type="term" value="C:membrane"/>
    <property type="evidence" value="ECO:0007669"/>
    <property type="project" value="TreeGrafter"/>
</dbReference>
<dbReference type="InterPro" id="IPR029058">
    <property type="entry name" value="AB_hydrolase_fold"/>
</dbReference>
<dbReference type="SUPFAM" id="SSF53474">
    <property type="entry name" value="alpha/beta-Hydrolases"/>
    <property type="match status" value="1"/>
</dbReference>
<feature type="domain" description="AB hydrolase-1" evidence="1">
    <location>
        <begin position="5"/>
        <end position="118"/>
    </location>
</feature>
<dbReference type="Pfam" id="PF00561">
    <property type="entry name" value="Abhydrolase_1"/>
    <property type="match status" value="1"/>
</dbReference>
<evidence type="ECO:0000313" key="2">
    <source>
        <dbReference type="EMBL" id="OQO10104.1"/>
    </source>
</evidence>
<dbReference type="STRING" id="1507870.A0A1V8TFP6"/>
<reference evidence="3" key="1">
    <citation type="submission" date="2017-03" db="EMBL/GenBank/DDBJ databases">
        <title>Genomes of endolithic fungi from Antarctica.</title>
        <authorList>
            <person name="Coleine C."/>
            <person name="Masonjones S."/>
            <person name="Stajich J.E."/>
        </authorList>
    </citation>
    <scope>NUCLEOTIDE SEQUENCE [LARGE SCALE GENOMIC DNA]</scope>
    <source>
        <strain evidence="3">CCFEE 5527</strain>
    </source>
</reference>
<evidence type="ECO:0000313" key="3">
    <source>
        <dbReference type="Proteomes" id="UP000192596"/>
    </source>
</evidence>
<name>A0A1V8TFP6_9PEZI</name>
<dbReference type="InterPro" id="IPR050266">
    <property type="entry name" value="AB_hydrolase_sf"/>
</dbReference>